<keyword evidence="2" id="KW-0677">Repeat</keyword>
<dbReference type="AlphaFoldDB" id="A0A9W4WJR8"/>
<dbReference type="OrthoDB" id="2443140at2759"/>
<dbReference type="GO" id="GO:0071039">
    <property type="term" value="P:nuclear polyadenylation-dependent CUT catabolic process"/>
    <property type="evidence" value="ECO:0007669"/>
    <property type="project" value="TreeGrafter"/>
</dbReference>
<name>A0A9W4WJR8_9GLOM</name>
<dbReference type="GO" id="GO:0071038">
    <property type="term" value="P:TRAMP-dependent tRNA surveillance pathway"/>
    <property type="evidence" value="ECO:0007669"/>
    <property type="project" value="TreeGrafter"/>
</dbReference>
<evidence type="ECO:0000256" key="4">
    <source>
        <dbReference type="SAM" id="MobiDB-lite"/>
    </source>
</evidence>
<keyword evidence="5" id="KW-0812">Transmembrane</keyword>
<accession>A0A9W4WJR8</accession>
<keyword evidence="5" id="KW-1133">Transmembrane helix</keyword>
<comment type="subcellular location">
    <subcellularLocation>
        <location evidence="1">Nucleus</location>
    </subcellularLocation>
</comment>
<feature type="compositionally biased region" description="Basic and acidic residues" evidence="4">
    <location>
        <begin position="390"/>
        <end position="433"/>
    </location>
</feature>
<dbReference type="Proteomes" id="UP001153678">
    <property type="component" value="Unassembled WGS sequence"/>
</dbReference>
<gene>
    <name evidence="6" type="ORF">FWILDA_LOCUS2868</name>
</gene>
<dbReference type="PANTHER" id="PTHR46543">
    <property type="entry name" value="ZINC FINGER CCHC DOMAIN-CONTAINING PROTEIN 7"/>
    <property type="match status" value="1"/>
</dbReference>
<dbReference type="GO" id="GO:0071035">
    <property type="term" value="P:nuclear polyadenylation-dependent rRNA catabolic process"/>
    <property type="evidence" value="ECO:0007669"/>
    <property type="project" value="TreeGrafter"/>
</dbReference>
<sequence length="906" mass="105820">MTYFQNVLNSQYLGIIDLNKLDVITLKLKIFIIAKELEVKNLLHFEKIYRRAQPTTNEQNEIPKQVEENKLEEIKEELDKKLEEQKEELKLVENKKAKDQKEEHKQVENKKPEEQKEEPKEVEGKKPEEKKEESKQVEDKKLEEDKEESKQVEDKKPEEKTEKSKQVEDKKLEEKTEKSKQIEDKEPEKNKKESKQDEEKKPKEIKEVKKKPEETKDEPKRKEGKILEENKEESKQEKSKNLEVTKEVQKQKEEKKPEKTEEEKKPETKEEPIQVKVNKPPKNEEPKRIEAKLKQFGEEQEEEKNPEVESKQEEDKKTEKPNQEEPKQPKQVGKRPKLSVDPKTESEKQPKQIEEAPKQEEEQKQPEKPEKEEKKVPKQVKQQSEVIPKQVEEPKKTEVPKQEEEKKPEKNPEKIETKTKDEPKEVTPEKTSKDVFIPPSSITISLPPPKPTVISTTVSIASPDLPKEIEVSEETLEKSETEIALKLNQMNWKEVIENPTFAAQIVKFMPRDLANSIGISEKDIKTIKLENFPGNNGMFLKLAIPNGYVDEAVLVIKDPTSKFYTEGTILNQYVGPTYPIPQNIHSEQSISTNRGILIGALVVGSTLLYASLTVLYIRSKRKKKQRQLQEQQEAYFSKLSMSAYPQAQQMNTAQSRSGQNAVAKQEWKHGLYACFDDCSLFDDYQHNMNSSSMQGRNAEKLGGNCCCNGSIYFCLGLPWLFGFLKRQEIRNSQNIDSTTQTFTTQPSSKSKFATKRFSDIRRKFPTIPSRKSKFIIKSDSEKEISHKKYHNSSVLLLVPDNHNSSQEKHQISFSDSHVEPYNKNKFEELDFFDDYEETIQQYVPIFKRNKNQMTKKFSDYEEPTNEIRKNHKRTSFKLVIKKFTRVGLYKKKRDKEYQDGKTNPFE</sequence>
<dbReference type="InterPro" id="IPR051644">
    <property type="entry name" value="TRAMP_AT-DNA-binding"/>
</dbReference>
<feature type="transmembrane region" description="Helical" evidence="5">
    <location>
        <begin position="596"/>
        <end position="617"/>
    </location>
</feature>
<reference evidence="6" key="1">
    <citation type="submission" date="2022-08" db="EMBL/GenBank/DDBJ databases">
        <authorList>
            <person name="Kallberg Y."/>
            <person name="Tangrot J."/>
            <person name="Rosling A."/>
        </authorList>
    </citation>
    <scope>NUCLEOTIDE SEQUENCE</scope>
    <source>
        <strain evidence="6">Wild A</strain>
    </source>
</reference>
<evidence type="ECO:0000256" key="2">
    <source>
        <dbReference type="ARBA" id="ARBA00022737"/>
    </source>
</evidence>
<dbReference type="GO" id="GO:0071037">
    <property type="term" value="P:nuclear polyadenylation-dependent snRNA catabolic process"/>
    <property type="evidence" value="ECO:0007669"/>
    <property type="project" value="TreeGrafter"/>
</dbReference>
<protein>
    <submittedName>
        <fullName evidence="6">17824_t:CDS:1</fullName>
    </submittedName>
</protein>
<proteinExistence type="predicted"/>
<feature type="compositionally biased region" description="Basic and acidic residues" evidence="4">
    <location>
        <begin position="281"/>
        <end position="328"/>
    </location>
</feature>
<dbReference type="GO" id="GO:0071036">
    <property type="term" value="P:nuclear polyadenylation-dependent snoRNA catabolic process"/>
    <property type="evidence" value="ECO:0007669"/>
    <property type="project" value="TreeGrafter"/>
</dbReference>
<evidence type="ECO:0000313" key="7">
    <source>
        <dbReference type="Proteomes" id="UP001153678"/>
    </source>
</evidence>
<evidence type="ECO:0000256" key="5">
    <source>
        <dbReference type="SAM" id="Phobius"/>
    </source>
</evidence>
<dbReference type="GO" id="GO:0031499">
    <property type="term" value="C:TRAMP complex"/>
    <property type="evidence" value="ECO:0007669"/>
    <property type="project" value="TreeGrafter"/>
</dbReference>
<dbReference type="GO" id="GO:0003723">
    <property type="term" value="F:RNA binding"/>
    <property type="evidence" value="ECO:0007669"/>
    <property type="project" value="TreeGrafter"/>
</dbReference>
<evidence type="ECO:0000256" key="3">
    <source>
        <dbReference type="ARBA" id="ARBA00023242"/>
    </source>
</evidence>
<dbReference type="GO" id="GO:0071031">
    <property type="term" value="P:nuclear mRNA surveillance of mRNA 3'-end processing"/>
    <property type="evidence" value="ECO:0007669"/>
    <property type="project" value="TreeGrafter"/>
</dbReference>
<feature type="compositionally biased region" description="Basic and acidic residues" evidence="4">
    <location>
        <begin position="92"/>
        <end position="273"/>
    </location>
</feature>
<comment type="caution">
    <text evidence="6">The sequence shown here is derived from an EMBL/GenBank/DDBJ whole genome shotgun (WGS) entry which is preliminary data.</text>
</comment>
<dbReference type="PANTHER" id="PTHR46543:SF2">
    <property type="entry name" value="AGAP013096-PA"/>
    <property type="match status" value="1"/>
</dbReference>
<keyword evidence="5" id="KW-0472">Membrane</keyword>
<feature type="compositionally biased region" description="Basic and acidic residues" evidence="4">
    <location>
        <begin position="338"/>
        <end position="376"/>
    </location>
</feature>
<keyword evidence="7" id="KW-1185">Reference proteome</keyword>
<feature type="region of interest" description="Disordered" evidence="4">
    <location>
        <begin position="92"/>
        <end position="443"/>
    </location>
</feature>
<evidence type="ECO:0000256" key="1">
    <source>
        <dbReference type="ARBA" id="ARBA00004123"/>
    </source>
</evidence>
<dbReference type="EMBL" id="CAMKVN010000355">
    <property type="protein sequence ID" value="CAI2167029.1"/>
    <property type="molecule type" value="Genomic_DNA"/>
</dbReference>
<evidence type="ECO:0000313" key="6">
    <source>
        <dbReference type="EMBL" id="CAI2167029.1"/>
    </source>
</evidence>
<organism evidence="6 7">
    <name type="scientific">Funneliformis geosporum</name>
    <dbReference type="NCBI Taxonomy" id="1117311"/>
    <lineage>
        <taxon>Eukaryota</taxon>
        <taxon>Fungi</taxon>
        <taxon>Fungi incertae sedis</taxon>
        <taxon>Mucoromycota</taxon>
        <taxon>Glomeromycotina</taxon>
        <taxon>Glomeromycetes</taxon>
        <taxon>Glomerales</taxon>
        <taxon>Glomeraceae</taxon>
        <taxon>Funneliformis</taxon>
    </lineage>
</organism>
<keyword evidence="3" id="KW-0539">Nucleus</keyword>